<organism evidence="4 5">
    <name type="scientific">Alosa alosa</name>
    <name type="common">allis shad</name>
    <dbReference type="NCBI Taxonomy" id="278164"/>
    <lineage>
        <taxon>Eukaryota</taxon>
        <taxon>Metazoa</taxon>
        <taxon>Chordata</taxon>
        <taxon>Craniata</taxon>
        <taxon>Vertebrata</taxon>
        <taxon>Euteleostomi</taxon>
        <taxon>Actinopterygii</taxon>
        <taxon>Neopterygii</taxon>
        <taxon>Teleostei</taxon>
        <taxon>Clupei</taxon>
        <taxon>Clupeiformes</taxon>
        <taxon>Clupeoidei</taxon>
        <taxon>Clupeidae</taxon>
        <taxon>Alosa</taxon>
    </lineage>
</organism>
<evidence type="ECO:0000256" key="2">
    <source>
        <dbReference type="SAM" id="SignalP"/>
    </source>
</evidence>
<dbReference type="InterPro" id="IPR003599">
    <property type="entry name" value="Ig_sub"/>
</dbReference>
<dbReference type="GO" id="GO:0009986">
    <property type="term" value="C:cell surface"/>
    <property type="evidence" value="ECO:0007669"/>
    <property type="project" value="TreeGrafter"/>
</dbReference>
<evidence type="ECO:0000259" key="3">
    <source>
        <dbReference type="PROSITE" id="PS50835"/>
    </source>
</evidence>
<dbReference type="InterPro" id="IPR007110">
    <property type="entry name" value="Ig-like_dom"/>
</dbReference>
<dbReference type="GO" id="GO:0007159">
    <property type="term" value="P:leukocyte cell-cell adhesion"/>
    <property type="evidence" value="ECO:0007669"/>
    <property type="project" value="TreeGrafter"/>
</dbReference>
<proteinExistence type="predicted"/>
<dbReference type="Pfam" id="PF13927">
    <property type="entry name" value="Ig_3"/>
    <property type="match status" value="1"/>
</dbReference>
<dbReference type="GO" id="GO:0098636">
    <property type="term" value="C:protein complex involved in cell adhesion"/>
    <property type="evidence" value="ECO:0007669"/>
    <property type="project" value="TreeGrafter"/>
</dbReference>
<dbReference type="InterPro" id="IPR003598">
    <property type="entry name" value="Ig_sub2"/>
</dbReference>
<reference evidence="4" key="1">
    <citation type="submission" date="2020-10" db="EMBL/GenBank/DDBJ databases">
        <title>Chromosome-scale genome assembly of the Allis shad, Alosa alosa.</title>
        <authorList>
            <person name="Margot Z."/>
            <person name="Christophe K."/>
            <person name="Cabau C."/>
            <person name="Louis A."/>
            <person name="Berthelot C."/>
            <person name="Parey E."/>
            <person name="Roest Crollius H."/>
            <person name="Montfort J."/>
            <person name="Robinson-Rechavi M."/>
            <person name="Bucao C."/>
            <person name="Bouchez O."/>
            <person name="Gislard M."/>
            <person name="Lluch J."/>
            <person name="Milhes M."/>
            <person name="Lampietro C."/>
            <person name="Lopez Roques C."/>
            <person name="Donnadieu C."/>
            <person name="Braasch I."/>
            <person name="Desvignes T."/>
            <person name="Postlethwait J."/>
            <person name="Bobe J."/>
            <person name="Guiguen Y."/>
        </authorList>
    </citation>
    <scope>NUCLEOTIDE SEQUENCE</scope>
    <source>
        <strain evidence="4">M-15738</strain>
        <tissue evidence="4">Blood</tissue>
    </source>
</reference>
<dbReference type="Gene3D" id="2.60.40.10">
    <property type="entry name" value="Immunoglobulins"/>
    <property type="match status" value="2"/>
</dbReference>
<dbReference type="PANTHER" id="PTHR44663:SF2">
    <property type="entry name" value="JUNCTIONAL ADHESION MOLECULE B"/>
    <property type="match status" value="1"/>
</dbReference>
<dbReference type="GO" id="GO:0070160">
    <property type="term" value="C:tight junction"/>
    <property type="evidence" value="ECO:0007669"/>
    <property type="project" value="TreeGrafter"/>
</dbReference>
<dbReference type="SUPFAM" id="SSF48726">
    <property type="entry name" value="Immunoglobulin"/>
    <property type="match status" value="2"/>
</dbReference>
<accession>A0AAV6FG60</accession>
<dbReference type="AlphaFoldDB" id="A0AAV6FG60"/>
<dbReference type="PROSITE" id="PS50835">
    <property type="entry name" value="IG_LIKE"/>
    <property type="match status" value="2"/>
</dbReference>
<keyword evidence="5" id="KW-1185">Reference proteome</keyword>
<evidence type="ECO:0000256" key="1">
    <source>
        <dbReference type="SAM" id="Phobius"/>
    </source>
</evidence>
<keyword evidence="1" id="KW-0472">Membrane</keyword>
<feature type="chain" id="PRO_5043921750" description="Ig-like domain-containing protein" evidence="2">
    <location>
        <begin position="21"/>
        <end position="265"/>
    </location>
</feature>
<gene>
    <name evidence="4" type="ORF">AALO_G00287000</name>
</gene>
<dbReference type="Pfam" id="PF07686">
    <property type="entry name" value="V-set"/>
    <property type="match status" value="1"/>
</dbReference>
<dbReference type="SMART" id="SM00409">
    <property type="entry name" value="IG"/>
    <property type="match status" value="2"/>
</dbReference>
<sequence>MEHLFTSPLVFVILLQIVPSVPVSVFTTAPIVEVRENKDAELSCEFKTERDEHPRIEWKKTRGTRSSSPDFVYFEGEFRKSFKGRAHMDGATIKLKRVTQEDAGEYRCEVSAATDTVQLGEANITIIVLVPPQTPSCEIPSRVLTGAVVEMHCREPHGVPAATYTWYKDNKALRPSFNATYTINPHTGVLMFTSVTKADTGQYHCEARNKAGPPKSCEGVHVKIDDLNVPAIIAGVVVVCLVIALCVFGACYAHRHGFFSRHRGR</sequence>
<feature type="signal peptide" evidence="2">
    <location>
        <begin position="1"/>
        <end position="20"/>
    </location>
</feature>
<dbReference type="InterPro" id="IPR013106">
    <property type="entry name" value="Ig_V-set"/>
</dbReference>
<dbReference type="PANTHER" id="PTHR44663">
    <property type="entry name" value="JUNCTIONAL ADHESION MOLECULE B"/>
    <property type="match status" value="1"/>
</dbReference>
<feature type="transmembrane region" description="Helical" evidence="1">
    <location>
        <begin position="231"/>
        <end position="253"/>
    </location>
</feature>
<dbReference type="InterPro" id="IPR036179">
    <property type="entry name" value="Ig-like_dom_sf"/>
</dbReference>
<feature type="domain" description="Ig-like" evidence="3">
    <location>
        <begin position="19"/>
        <end position="125"/>
    </location>
</feature>
<dbReference type="EMBL" id="JADWDJ010000023">
    <property type="protein sequence ID" value="KAG5261668.1"/>
    <property type="molecule type" value="Genomic_DNA"/>
</dbReference>
<dbReference type="Proteomes" id="UP000823561">
    <property type="component" value="Chromosome 23"/>
</dbReference>
<dbReference type="InterPro" id="IPR042625">
    <property type="entry name" value="JAM2"/>
</dbReference>
<dbReference type="InterPro" id="IPR013783">
    <property type="entry name" value="Ig-like_fold"/>
</dbReference>
<comment type="caution">
    <text evidence="4">The sequence shown here is derived from an EMBL/GenBank/DDBJ whole genome shotgun (WGS) entry which is preliminary data.</text>
</comment>
<protein>
    <recommendedName>
        <fullName evidence="3">Ig-like domain-containing protein</fullName>
    </recommendedName>
</protein>
<feature type="domain" description="Ig-like" evidence="3">
    <location>
        <begin position="132"/>
        <end position="221"/>
    </location>
</feature>
<dbReference type="GO" id="GO:0005886">
    <property type="term" value="C:plasma membrane"/>
    <property type="evidence" value="ECO:0007669"/>
    <property type="project" value="TreeGrafter"/>
</dbReference>
<name>A0AAV6FG60_9TELE</name>
<keyword evidence="2" id="KW-0732">Signal</keyword>
<keyword evidence="1" id="KW-0812">Transmembrane</keyword>
<evidence type="ECO:0000313" key="4">
    <source>
        <dbReference type="EMBL" id="KAG5261668.1"/>
    </source>
</evidence>
<dbReference type="SMART" id="SM00408">
    <property type="entry name" value="IGc2"/>
    <property type="match status" value="2"/>
</dbReference>
<evidence type="ECO:0000313" key="5">
    <source>
        <dbReference type="Proteomes" id="UP000823561"/>
    </source>
</evidence>
<keyword evidence="1" id="KW-1133">Transmembrane helix</keyword>